<evidence type="ECO:0000256" key="5">
    <source>
        <dbReference type="SAM" id="SignalP"/>
    </source>
</evidence>
<dbReference type="InterPro" id="IPR030678">
    <property type="entry name" value="Peptide/Ni-bd"/>
</dbReference>
<name>A0AA41YKU0_9PROT</name>
<dbReference type="GO" id="GO:0030288">
    <property type="term" value="C:outer membrane-bounded periplasmic space"/>
    <property type="evidence" value="ECO:0007669"/>
    <property type="project" value="UniProtKB-ARBA"/>
</dbReference>
<gene>
    <name evidence="7" type="ORF">OL599_06480</name>
</gene>
<comment type="caution">
    <text evidence="7">The sequence shown here is derived from an EMBL/GenBank/DDBJ whole genome shotgun (WGS) entry which is preliminary data.</text>
</comment>
<evidence type="ECO:0000313" key="7">
    <source>
        <dbReference type="EMBL" id="MCW3474221.1"/>
    </source>
</evidence>
<feature type="signal peptide" evidence="5">
    <location>
        <begin position="1"/>
        <end position="31"/>
    </location>
</feature>
<protein>
    <submittedName>
        <fullName evidence="7">ABC transporter substrate-binding protein</fullName>
    </submittedName>
</protein>
<evidence type="ECO:0000256" key="3">
    <source>
        <dbReference type="ARBA" id="ARBA00022448"/>
    </source>
</evidence>
<dbReference type="EMBL" id="JAPDNT010000003">
    <property type="protein sequence ID" value="MCW3474221.1"/>
    <property type="molecule type" value="Genomic_DNA"/>
</dbReference>
<dbReference type="Gene3D" id="3.10.105.10">
    <property type="entry name" value="Dipeptide-binding Protein, Domain 3"/>
    <property type="match status" value="1"/>
</dbReference>
<dbReference type="GO" id="GO:0043190">
    <property type="term" value="C:ATP-binding cassette (ABC) transporter complex"/>
    <property type="evidence" value="ECO:0007669"/>
    <property type="project" value="InterPro"/>
</dbReference>
<dbReference type="InterPro" id="IPR000914">
    <property type="entry name" value="SBP_5_dom"/>
</dbReference>
<dbReference type="Gene3D" id="3.90.76.10">
    <property type="entry name" value="Dipeptide-binding Protein, Domain 1"/>
    <property type="match status" value="1"/>
</dbReference>
<accession>A0AA41YKU0</accession>
<reference evidence="7" key="1">
    <citation type="submission" date="2022-09" db="EMBL/GenBank/DDBJ databases">
        <title>Rhodovastum sp. nov. RN2-1 isolated from soil in Seongnam, South Korea.</title>
        <authorList>
            <person name="Le N.T."/>
        </authorList>
    </citation>
    <scope>NUCLEOTIDE SEQUENCE</scope>
    <source>
        <strain evidence="7">RN2-1</strain>
    </source>
</reference>
<dbReference type="Proteomes" id="UP001165679">
    <property type="component" value="Unassembled WGS sequence"/>
</dbReference>
<dbReference type="Pfam" id="PF00496">
    <property type="entry name" value="SBP_bac_5"/>
    <property type="match status" value="1"/>
</dbReference>
<comment type="similarity">
    <text evidence="2">Belongs to the bacterial solute-binding protein 5 family.</text>
</comment>
<dbReference type="PIRSF" id="PIRSF002741">
    <property type="entry name" value="MppA"/>
    <property type="match status" value="1"/>
</dbReference>
<feature type="domain" description="Solute-binding protein family 5" evidence="6">
    <location>
        <begin position="76"/>
        <end position="446"/>
    </location>
</feature>
<comment type="subcellular location">
    <subcellularLocation>
        <location evidence="1">Periplasm</location>
    </subcellularLocation>
</comment>
<reference evidence="7" key="2">
    <citation type="submission" date="2022-10" db="EMBL/GenBank/DDBJ databases">
        <authorList>
            <person name="Trinh H.N."/>
        </authorList>
    </citation>
    <scope>NUCLEOTIDE SEQUENCE</scope>
    <source>
        <strain evidence="7">RN2-1</strain>
    </source>
</reference>
<dbReference type="AlphaFoldDB" id="A0AA41YKU0"/>
<evidence type="ECO:0000259" key="6">
    <source>
        <dbReference type="Pfam" id="PF00496"/>
    </source>
</evidence>
<dbReference type="PANTHER" id="PTHR30290">
    <property type="entry name" value="PERIPLASMIC BINDING COMPONENT OF ABC TRANSPORTER"/>
    <property type="match status" value="1"/>
</dbReference>
<evidence type="ECO:0000256" key="4">
    <source>
        <dbReference type="ARBA" id="ARBA00022729"/>
    </source>
</evidence>
<dbReference type="CDD" id="cd08498">
    <property type="entry name" value="PBP2_NikA_DppA_OppA_like_2"/>
    <property type="match status" value="1"/>
</dbReference>
<dbReference type="GO" id="GO:0015833">
    <property type="term" value="P:peptide transport"/>
    <property type="evidence" value="ECO:0007669"/>
    <property type="project" value="TreeGrafter"/>
</dbReference>
<dbReference type="PANTHER" id="PTHR30290:SF9">
    <property type="entry name" value="OLIGOPEPTIDE-BINDING PROTEIN APPA"/>
    <property type="match status" value="1"/>
</dbReference>
<evidence type="ECO:0000256" key="2">
    <source>
        <dbReference type="ARBA" id="ARBA00005695"/>
    </source>
</evidence>
<organism evidence="7 8">
    <name type="scientific">Limobrevibacterium gyesilva</name>
    <dbReference type="NCBI Taxonomy" id="2991712"/>
    <lineage>
        <taxon>Bacteria</taxon>
        <taxon>Pseudomonadati</taxon>
        <taxon>Pseudomonadota</taxon>
        <taxon>Alphaproteobacteria</taxon>
        <taxon>Acetobacterales</taxon>
        <taxon>Acetobacteraceae</taxon>
        <taxon>Limobrevibacterium</taxon>
    </lineage>
</organism>
<keyword evidence="8" id="KW-1185">Reference proteome</keyword>
<evidence type="ECO:0000313" key="8">
    <source>
        <dbReference type="Proteomes" id="UP001165679"/>
    </source>
</evidence>
<dbReference type="GO" id="GO:1904680">
    <property type="term" value="F:peptide transmembrane transporter activity"/>
    <property type="evidence" value="ECO:0007669"/>
    <property type="project" value="TreeGrafter"/>
</dbReference>
<proteinExistence type="inferred from homology"/>
<dbReference type="Gene3D" id="3.40.190.10">
    <property type="entry name" value="Periplasmic binding protein-like II"/>
    <property type="match status" value="1"/>
</dbReference>
<dbReference type="InterPro" id="IPR039424">
    <property type="entry name" value="SBP_5"/>
</dbReference>
<feature type="chain" id="PRO_5041216878" evidence="5">
    <location>
        <begin position="32"/>
        <end position="534"/>
    </location>
</feature>
<sequence length="534" mass="59680">MTTRLMRLGPILLGATMAASALPALSTPAQAAVFKWANDGDVRAMDPYTLDETVQNSFLNNIYERLVQRDKQLNTEPGLAVSWEQTSPTVWRFKLRPDVKWQDGSKFTADDVVFSYQRITAKTSSTSSNVASVKAVTKIDELTVDMTTDGPDPILPAELTNVPIMPKAWSEKNNSAEPVIIGQGENYALRNAMGTGPFRLVLREPDRRSVLERNPDWWNKKPEHNLDRVEFNVIGSAATRVAALLSGEMDMIYSVPAQDIDKVAKAPGIHLIQGPELRTIYLGMDQTRDELLFSNVKGKNPLKDVRVRKAFALAIDEKPIAERVMRGQGRPTWEMWGPGVNGFNPALDQRPAVDLNKAKALLAEAGYPNGFELTLDCPNDRYIADEAICTSIASMLARINVKVNVFARTKVKFFADTGYPRYNTSFYLLGWTPSTYDAHNVIRAILVTRGRPGKGMTNSGGYSNKRVDQLEELIGVELDKTKRQAMIDEVAKIVQDEVGFIPLHQQRITWAARDNIELTQPADNTFPMRWVRVK</sequence>
<evidence type="ECO:0000256" key="1">
    <source>
        <dbReference type="ARBA" id="ARBA00004418"/>
    </source>
</evidence>
<keyword evidence="3" id="KW-0813">Transport</keyword>
<dbReference type="SUPFAM" id="SSF53850">
    <property type="entry name" value="Periplasmic binding protein-like II"/>
    <property type="match status" value="1"/>
</dbReference>
<keyword evidence="4 5" id="KW-0732">Signal</keyword>